<name>A0A518EQK4_9BACT</name>
<dbReference type="RefSeq" id="WP_419191150.1">
    <property type="nucleotide sequence ID" value="NZ_CP036434.1"/>
</dbReference>
<evidence type="ECO:0000256" key="1">
    <source>
        <dbReference type="SAM" id="MobiDB-lite"/>
    </source>
</evidence>
<dbReference type="Gene3D" id="3.90.550.10">
    <property type="entry name" value="Spore Coat Polysaccharide Biosynthesis Protein SpsA, Chain A"/>
    <property type="match status" value="1"/>
</dbReference>
<dbReference type="GO" id="GO:0016740">
    <property type="term" value="F:transferase activity"/>
    <property type="evidence" value="ECO:0007669"/>
    <property type="project" value="UniProtKB-KW"/>
</dbReference>
<dbReference type="Pfam" id="PF00535">
    <property type="entry name" value="Glycos_transf_2"/>
    <property type="match status" value="1"/>
</dbReference>
<feature type="domain" description="Glycosyltransferase 2-like" evidence="2">
    <location>
        <begin position="26"/>
        <end position="157"/>
    </location>
</feature>
<gene>
    <name evidence="3" type="ORF">Poly30_18440</name>
</gene>
<dbReference type="Gene3D" id="3.40.50.2000">
    <property type="entry name" value="Glycogen Phosphorylase B"/>
    <property type="match status" value="1"/>
</dbReference>
<organism evidence="3 4">
    <name type="scientific">Saltatorellus ferox</name>
    <dbReference type="NCBI Taxonomy" id="2528018"/>
    <lineage>
        <taxon>Bacteria</taxon>
        <taxon>Pseudomonadati</taxon>
        <taxon>Planctomycetota</taxon>
        <taxon>Planctomycetia</taxon>
        <taxon>Planctomycetia incertae sedis</taxon>
        <taxon>Saltatorellus</taxon>
    </lineage>
</organism>
<protein>
    <submittedName>
        <fullName evidence="3">Glycosyl transferase family 2</fullName>
    </submittedName>
</protein>
<proteinExistence type="predicted"/>
<evidence type="ECO:0000259" key="2">
    <source>
        <dbReference type="Pfam" id="PF00535"/>
    </source>
</evidence>
<feature type="region of interest" description="Disordered" evidence="1">
    <location>
        <begin position="349"/>
        <end position="371"/>
    </location>
</feature>
<evidence type="ECO:0000313" key="3">
    <source>
        <dbReference type="EMBL" id="QDV06335.1"/>
    </source>
</evidence>
<dbReference type="SUPFAM" id="SSF53448">
    <property type="entry name" value="Nucleotide-diphospho-sugar transferases"/>
    <property type="match status" value="1"/>
</dbReference>
<dbReference type="CDD" id="cd04186">
    <property type="entry name" value="GT_2_like_c"/>
    <property type="match status" value="1"/>
</dbReference>
<reference evidence="3 4" key="1">
    <citation type="submission" date="2019-02" db="EMBL/GenBank/DDBJ databases">
        <title>Deep-cultivation of Planctomycetes and their phenomic and genomic characterization uncovers novel biology.</title>
        <authorList>
            <person name="Wiegand S."/>
            <person name="Jogler M."/>
            <person name="Boedeker C."/>
            <person name="Pinto D."/>
            <person name="Vollmers J."/>
            <person name="Rivas-Marin E."/>
            <person name="Kohn T."/>
            <person name="Peeters S.H."/>
            <person name="Heuer A."/>
            <person name="Rast P."/>
            <person name="Oberbeckmann S."/>
            <person name="Bunk B."/>
            <person name="Jeske O."/>
            <person name="Meyerdierks A."/>
            <person name="Storesund J.E."/>
            <person name="Kallscheuer N."/>
            <person name="Luecker S."/>
            <person name="Lage O.M."/>
            <person name="Pohl T."/>
            <person name="Merkel B.J."/>
            <person name="Hornburger P."/>
            <person name="Mueller R.-W."/>
            <person name="Bruemmer F."/>
            <person name="Labrenz M."/>
            <person name="Spormann A.M."/>
            <person name="Op den Camp H."/>
            <person name="Overmann J."/>
            <person name="Amann R."/>
            <person name="Jetten M.S.M."/>
            <person name="Mascher T."/>
            <person name="Medema M.H."/>
            <person name="Devos D.P."/>
            <person name="Kaster A.-K."/>
            <person name="Ovreas L."/>
            <person name="Rohde M."/>
            <person name="Galperin M.Y."/>
            <person name="Jogler C."/>
        </authorList>
    </citation>
    <scope>NUCLEOTIDE SEQUENCE [LARGE SCALE GENOMIC DNA]</scope>
    <source>
        <strain evidence="3 4">Poly30</strain>
    </source>
</reference>
<dbReference type="PANTHER" id="PTHR43179">
    <property type="entry name" value="RHAMNOSYLTRANSFERASE WBBL"/>
    <property type="match status" value="1"/>
</dbReference>
<dbReference type="EMBL" id="CP036434">
    <property type="protein sequence ID" value="QDV06335.1"/>
    <property type="molecule type" value="Genomic_DNA"/>
</dbReference>
<dbReference type="InterPro" id="IPR029044">
    <property type="entry name" value="Nucleotide-diphossugar_trans"/>
</dbReference>
<dbReference type="Proteomes" id="UP000320390">
    <property type="component" value="Chromosome"/>
</dbReference>
<dbReference type="PANTHER" id="PTHR43179:SF7">
    <property type="entry name" value="RHAMNOSYLTRANSFERASE WBBL"/>
    <property type="match status" value="1"/>
</dbReference>
<accession>A0A518EQK4</accession>
<dbReference type="AlphaFoldDB" id="A0A518EQK4"/>
<keyword evidence="3" id="KW-0808">Transferase</keyword>
<sequence length="518" mass="56463">MTSPKVRAVAHTSADRSDRQAAVDVTVVVVSYRTREITLECLRSFVAELGSLTADLIVVDNASPDGSAAAIAELFAGVSSPGITTTLHALHENVGFGAACNFGAESARGRYVLMLNPDTVTLRGGVERLVRFADAHPGARMWGGRTLHEDGALNPASAWAQPTPWSSLSCALGLASLFPNSPLFNPEGYGGWDRDSVREVDIVSGCFMLVEADLWRDLGGFHPDFWMYGEDADISLRARASHGARPTIDPSSEIVHIGGASESVREDQMVRLFSGKAQLYAKFSGPFAGRFELYCLDLWALVRAALLTPASLIVRGKRPSARAWRGILARRREWHAAFERTGRYDSSVREASRARSGRPSRPTGDSGPRGRRRLLAVASAGGHWAELIRLRPLFDEYDVTYVTTHAGYASEVQGRPFRTVTEASRWDKLRLMRSALKIAWLLVRLRPGAVVTTGAAPGWFALYFGKKLGAKTVWIDSLANGEELSMSGQRAAKHADLWLTQWPELAQEGGPEYAGSVL</sequence>
<evidence type="ECO:0000313" key="4">
    <source>
        <dbReference type="Proteomes" id="UP000320390"/>
    </source>
</evidence>
<dbReference type="InterPro" id="IPR001173">
    <property type="entry name" value="Glyco_trans_2-like"/>
</dbReference>
<keyword evidence="4" id="KW-1185">Reference proteome</keyword>